<evidence type="ECO:0000256" key="2">
    <source>
        <dbReference type="ARBA" id="ARBA00022475"/>
    </source>
</evidence>
<feature type="transmembrane region" description="Helical" evidence="6">
    <location>
        <begin position="393"/>
        <end position="412"/>
    </location>
</feature>
<keyword evidence="5 6" id="KW-0472">Membrane</keyword>
<feature type="transmembrane region" description="Helical" evidence="6">
    <location>
        <begin position="51"/>
        <end position="72"/>
    </location>
</feature>
<feature type="transmembrane region" description="Helical" evidence="6">
    <location>
        <begin position="187"/>
        <end position="204"/>
    </location>
</feature>
<feature type="transmembrane region" description="Helical" evidence="6">
    <location>
        <begin position="331"/>
        <end position="354"/>
    </location>
</feature>
<dbReference type="PANTHER" id="PTHR30250">
    <property type="entry name" value="PST FAMILY PREDICTED COLANIC ACID TRANSPORTER"/>
    <property type="match status" value="1"/>
</dbReference>
<dbReference type="AlphaFoldDB" id="A0AAU7CL52"/>
<evidence type="ECO:0000313" key="7">
    <source>
        <dbReference type="EMBL" id="XBH06158.1"/>
    </source>
</evidence>
<reference evidence="7" key="1">
    <citation type="submission" date="2024-05" db="EMBL/GenBank/DDBJ databases">
        <title>Planctomycetes of the genus Singulisphaera possess chitinolytic capabilities.</title>
        <authorList>
            <person name="Ivanova A."/>
        </authorList>
    </citation>
    <scope>NUCLEOTIDE SEQUENCE</scope>
    <source>
        <strain evidence="7">Ch08T</strain>
    </source>
</reference>
<name>A0AAU7CL52_9BACT</name>
<protein>
    <submittedName>
        <fullName evidence="7">Polysaccharide biosynthesis C-terminal domain-containing protein</fullName>
    </submittedName>
</protein>
<comment type="subcellular location">
    <subcellularLocation>
        <location evidence="1">Cell membrane</location>
        <topology evidence="1">Multi-pass membrane protein</topology>
    </subcellularLocation>
</comment>
<evidence type="ECO:0000256" key="4">
    <source>
        <dbReference type="ARBA" id="ARBA00022989"/>
    </source>
</evidence>
<gene>
    <name evidence="7" type="ORF">V5E97_09015</name>
</gene>
<feature type="transmembrane region" description="Helical" evidence="6">
    <location>
        <begin position="116"/>
        <end position="136"/>
    </location>
</feature>
<evidence type="ECO:0000256" key="1">
    <source>
        <dbReference type="ARBA" id="ARBA00004651"/>
    </source>
</evidence>
<feature type="transmembrane region" description="Helical" evidence="6">
    <location>
        <begin position="360"/>
        <end position="381"/>
    </location>
</feature>
<feature type="transmembrane region" description="Helical" evidence="6">
    <location>
        <begin position="84"/>
        <end position="104"/>
    </location>
</feature>
<accession>A0AAU7CL52</accession>
<organism evidence="7">
    <name type="scientific">Singulisphaera sp. Ch08</name>
    <dbReference type="NCBI Taxonomy" id="3120278"/>
    <lineage>
        <taxon>Bacteria</taxon>
        <taxon>Pseudomonadati</taxon>
        <taxon>Planctomycetota</taxon>
        <taxon>Planctomycetia</taxon>
        <taxon>Isosphaerales</taxon>
        <taxon>Isosphaeraceae</taxon>
        <taxon>Singulisphaera</taxon>
    </lineage>
</organism>
<evidence type="ECO:0000256" key="6">
    <source>
        <dbReference type="SAM" id="Phobius"/>
    </source>
</evidence>
<keyword evidence="2" id="KW-1003">Cell membrane</keyword>
<feature type="transmembrane region" description="Helical" evidence="6">
    <location>
        <begin position="148"/>
        <end position="166"/>
    </location>
</feature>
<dbReference type="Pfam" id="PF01943">
    <property type="entry name" value="Polysacc_synt"/>
    <property type="match status" value="1"/>
</dbReference>
<feature type="transmembrane region" description="Helical" evidence="6">
    <location>
        <begin position="210"/>
        <end position="229"/>
    </location>
</feature>
<dbReference type="InterPro" id="IPR050833">
    <property type="entry name" value="Poly_Biosynth_Transport"/>
</dbReference>
<dbReference type="RefSeq" id="WP_406699010.1">
    <property type="nucleotide sequence ID" value="NZ_CP155447.1"/>
</dbReference>
<feature type="transmembrane region" description="Helical" evidence="6">
    <location>
        <begin position="285"/>
        <end position="311"/>
    </location>
</feature>
<evidence type="ECO:0000256" key="3">
    <source>
        <dbReference type="ARBA" id="ARBA00022692"/>
    </source>
</evidence>
<dbReference type="GO" id="GO:0005886">
    <property type="term" value="C:plasma membrane"/>
    <property type="evidence" value="ECO:0007669"/>
    <property type="project" value="UniProtKB-SubCell"/>
</dbReference>
<dbReference type="InterPro" id="IPR002797">
    <property type="entry name" value="Polysacc_synth"/>
</dbReference>
<dbReference type="PANTHER" id="PTHR30250:SF11">
    <property type="entry name" value="O-ANTIGEN TRANSPORTER-RELATED"/>
    <property type="match status" value="1"/>
</dbReference>
<keyword evidence="4 6" id="KW-1133">Transmembrane helix</keyword>
<dbReference type="EMBL" id="CP155447">
    <property type="protein sequence ID" value="XBH06158.1"/>
    <property type="molecule type" value="Genomic_DNA"/>
</dbReference>
<feature type="transmembrane region" description="Helical" evidence="6">
    <location>
        <begin position="418"/>
        <end position="438"/>
    </location>
</feature>
<proteinExistence type="predicted"/>
<evidence type="ECO:0000256" key="5">
    <source>
        <dbReference type="ARBA" id="ARBA00023136"/>
    </source>
</evidence>
<keyword evidence="3 6" id="KW-0812">Transmembrane</keyword>
<sequence length="455" mass="48489">MSVQTGPDEIVATTDSLSVSLDPGRLSRLKGFLRETSTGSSFRGRVGLTTVANLAQGLIGLATGVTAARLLGPQGRGELASIQTWPLLLASLAMIGMPEAVVYFASRSRERAGQYLATALVMVLGAGVAMGIAGWWLMPWLLHAQSPAIIHAARLFLPIIALYAIAGLPHHMLRALGAWRSWNLFRLLPSLLWMGVLLAAFLSPRLASPIILSKLALTTTFVTIIPLVLVLRRQSCGPYVPRGEYVRPLVHYGLPSMLNVLPQTLNLRLDQMMMTAALEPTLLGLYVIAVAWSGMLSPLVSSVGTVLFPHLSAIGDHRQQRATMLGIARRLVVAVVVLTIVLLILTPFVFPLLFGSRFNAAIPAALILVVASGFSTLNSTFEASLQGLGRPMGVLVAEVVGLVMTLVLLLVLLPPFGIVGAAIASLVAYMMTTILLVAQLSRVLRQTLPAEGVSG</sequence>